<dbReference type="InterPro" id="IPR024079">
    <property type="entry name" value="MetalloPept_cat_dom_sf"/>
</dbReference>
<dbReference type="PANTHER" id="PTHR11905:SF256">
    <property type="entry name" value="PEPTIDASE M12B DOMAIN-CONTAINING PROTEIN"/>
    <property type="match status" value="1"/>
</dbReference>
<dbReference type="SUPFAM" id="SSF55486">
    <property type="entry name" value="Metalloproteases ('zincins'), catalytic domain"/>
    <property type="match status" value="1"/>
</dbReference>
<name>A0A4C1T6Y2_EUMVA</name>
<dbReference type="InterPro" id="IPR001590">
    <property type="entry name" value="Peptidase_M12B"/>
</dbReference>
<dbReference type="OrthoDB" id="412680at2759"/>
<reference evidence="3 4" key="1">
    <citation type="journal article" date="2019" name="Commun. Biol.">
        <title>The bagworm genome reveals a unique fibroin gene that provides high tensile strength.</title>
        <authorList>
            <person name="Kono N."/>
            <person name="Nakamura H."/>
            <person name="Ohtoshi R."/>
            <person name="Tomita M."/>
            <person name="Numata K."/>
            <person name="Arakawa K."/>
        </authorList>
    </citation>
    <scope>NUCLEOTIDE SEQUENCE [LARGE SCALE GENOMIC DNA]</scope>
</reference>
<feature type="domain" description="Peptidase M12B" evidence="2">
    <location>
        <begin position="279"/>
        <end position="419"/>
    </location>
</feature>
<dbReference type="PANTHER" id="PTHR11905">
    <property type="entry name" value="ADAM A DISINTEGRIN AND METALLOPROTEASE DOMAIN"/>
    <property type="match status" value="1"/>
</dbReference>
<evidence type="ECO:0000313" key="4">
    <source>
        <dbReference type="Proteomes" id="UP000299102"/>
    </source>
</evidence>
<dbReference type="GO" id="GO:0004222">
    <property type="term" value="F:metalloendopeptidase activity"/>
    <property type="evidence" value="ECO:0007669"/>
    <property type="project" value="InterPro"/>
</dbReference>
<evidence type="ECO:0000256" key="1">
    <source>
        <dbReference type="PROSITE-ProRule" id="PRU00276"/>
    </source>
</evidence>
<comment type="caution">
    <text evidence="1">Lacks conserved residue(s) required for the propagation of feature annotation.</text>
</comment>
<dbReference type="Pfam" id="PF01421">
    <property type="entry name" value="Reprolysin"/>
    <property type="match status" value="1"/>
</dbReference>
<dbReference type="AlphaFoldDB" id="A0A4C1T6Y2"/>
<organism evidence="3 4">
    <name type="scientific">Eumeta variegata</name>
    <name type="common">Bagworm moth</name>
    <name type="synonym">Eumeta japonica</name>
    <dbReference type="NCBI Taxonomy" id="151549"/>
    <lineage>
        <taxon>Eukaryota</taxon>
        <taxon>Metazoa</taxon>
        <taxon>Ecdysozoa</taxon>
        <taxon>Arthropoda</taxon>
        <taxon>Hexapoda</taxon>
        <taxon>Insecta</taxon>
        <taxon>Pterygota</taxon>
        <taxon>Neoptera</taxon>
        <taxon>Endopterygota</taxon>
        <taxon>Lepidoptera</taxon>
        <taxon>Glossata</taxon>
        <taxon>Ditrysia</taxon>
        <taxon>Tineoidea</taxon>
        <taxon>Psychidae</taxon>
        <taxon>Oiketicinae</taxon>
        <taxon>Eumeta</taxon>
    </lineage>
</organism>
<dbReference type="GO" id="GO:0007229">
    <property type="term" value="P:integrin-mediated signaling pathway"/>
    <property type="evidence" value="ECO:0007669"/>
    <property type="project" value="UniProtKB-KW"/>
</dbReference>
<sequence>MCSVVKNRRSEICLEISVSAVGDDASGAAGARRYSSVVTQCHALSRLPPGGCGCAAACAPPARAARGGKHSTAEPPEQSGQARGGAHTMRWLWAALLCVAVALSPPRFRPVLLTPRWHAIAPAADQSGVFLLHVHRWLVELKENTAIRAPHHHDCRFYRGRVVREAGSSAAVTECAGRLYGLLQVGGDEFLLQPAQSVRYTHALRRRAAPALDVALTEYAPAFNLTDDMITDFDVDVTDYDDSTTDRFPSVRTRQADRDAAYFHDIAPVTRPLSAAHGLWLELAIVADHTMIDFHGRERMNHYILALMNIVSAIFNDPSLNSNMTLVIKKLFHYEKDNTIKSGNAKKSLESINKWNHRNLRKLPPESRWDAAVWLTRAELGGPSGLAPLGGVCSTPRSAALDRDEGLTSAFVIAHELAHLSLKICKTYPQINLESLLSKGLYYEKGIIQFVDPTWLKKSHKKAARLGKTHRHRVQNSAMHKDERQSPVTLHVHVRHICGCRTGACTSHYSNADIGALLSGLQHFIKARPTSYVDIFFREQKQQHPVQLNWMFLLLWTQFGWCNLTFFRTGNEGDFVKLMSSTSAFGLAPPLWRDFDDYT</sequence>
<accession>A0A4C1T6Y2</accession>
<keyword evidence="3" id="KW-0401">Integrin</keyword>
<protein>
    <submittedName>
        <fullName evidence="3">A disintegrin and metalloproteinase with thrombospondin motifs 3</fullName>
    </submittedName>
</protein>
<comment type="caution">
    <text evidence="3">The sequence shown here is derived from an EMBL/GenBank/DDBJ whole genome shotgun (WGS) entry which is preliminary data.</text>
</comment>
<dbReference type="EMBL" id="BGZK01000038">
    <property type="protein sequence ID" value="GBP09894.1"/>
    <property type="molecule type" value="Genomic_DNA"/>
</dbReference>
<dbReference type="Proteomes" id="UP000299102">
    <property type="component" value="Unassembled WGS sequence"/>
</dbReference>
<keyword evidence="4" id="KW-1185">Reference proteome</keyword>
<evidence type="ECO:0000259" key="2">
    <source>
        <dbReference type="PROSITE" id="PS50215"/>
    </source>
</evidence>
<evidence type="ECO:0000313" key="3">
    <source>
        <dbReference type="EMBL" id="GBP09894.1"/>
    </source>
</evidence>
<dbReference type="Gene3D" id="3.40.390.10">
    <property type="entry name" value="Collagenase (Catalytic Domain)"/>
    <property type="match status" value="1"/>
</dbReference>
<proteinExistence type="predicted"/>
<feature type="active site" evidence="1">
    <location>
        <position position="416"/>
    </location>
</feature>
<dbReference type="PROSITE" id="PS50215">
    <property type="entry name" value="ADAM_MEPRO"/>
    <property type="match status" value="1"/>
</dbReference>
<dbReference type="GO" id="GO:0006508">
    <property type="term" value="P:proteolysis"/>
    <property type="evidence" value="ECO:0007669"/>
    <property type="project" value="InterPro"/>
</dbReference>
<gene>
    <name evidence="3" type="primary">ADAMTS3</name>
    <name evidence="3" type="ORF">EVAR_92441_1</name>
</gene>